<reference evidence="1 2" key="1">
    <citation type="submission" date="2019-07" db="EMBL/GenBank/DDBJ databases">
        <title>Whole genome shotgun sequence of Methylobacterium gnaphalii NBRC 107716.</title>
        <authorList>
            <person name="Hosoyama A."/>
            <person name="Uohara A."/>
            <person name="Ohji S."/>
            <person name="Ichikawa N."/>
        </authorList>
    </citation>
    <scope>NUCLEOTIDE SEQUENCE [LARGE SCALE GENOMIC DNA]</scope>
    <source>
        <strain evidence="1 2">NBRC 107716</strain>
    </source>
</reference>
<accession>A0A512JRR3</accession>
<dbReference type="Proteomes" id="UP000321750">
    <property type="component" value="Unassembled WGS sequence"/>
</dbReference>
<dbReference type="Pfam" id="PF11684">
    <property type="entry name" value="DUF3280"/>
    <property type="match status" value="1"/>
</dbReference>
<dbReference type="EMBL" id="BJZV01000054">
    <property type="protein sequence ID" value="GEP12640.1"/>
    <property type="molecule type" value="Genomic_DNA"/>
</dbReference>
<evidence type="ECO:0008006" key="3">
    <source>
        <dbReference type="Google" id="ProtNLM"/>
    </source>
</evidence>
<sequence>MTLERVSPVEVHRRARSQLRAAIGVIALSILPQPGGARSETKLPIHLAVFDFELEDLSAGANVTAGSQEDATQLRKVSDEVRLLIAQSKRYNVIDVDGASDPAVTAHSLRRCRGCDAAIAERLGADQSMTGIVSRMSRTEYQVTYTMREAGSGRILAVEQTDLRIGADYSWHRGAAWLIKNKLLAQSTQ</sequence>
<protein>
    <recommendedName>
        <fullName evidence="3">DUF2380 domain-containing protein</fullName>
    </recommendedName>
</protein>
<gene>
    <name evidence="1" type="ORF">MGN01_44850</name>
</gene>
<name>A0A512JRR3_9HYPH</name>
<organism evidence="1 2">
    <name type="scientific">Methylobacterium gnaphalii</name>
    <dbReference type="NCBI Taxonomy" id="1010610"/>
    <lineage>
        <taxon>Bacteria</taxon>
        <taxon>Pseudomonadati</taxon>
        <taxon>Pseudomonadota</taxon>
        <taxon>Alphaproteobacteria</taxon>
        <taxon>Hyphomicrobiales</taxon>
        <taxon>Methylobacteriaceae</taxon>
        <taxon>Methylobacterium</taxon>
    </lineage>
</organism>
<dbReference type="AlphaFoldDB" id="A0A512JRR3"/>
<comment type="caution">
    <text evidence="1">The sequence shown here is derived from an EMBL/GenBank/DDBJ whole genome shotgun (WGS) entry which is preliminary data.</text>
</comment>
<evidence type="ECO:0000313" key="2">
    <source>
        <dbReference type="Proteomes" id="UP000321750"/>
    </source>
</evidence>
<dbReference type="RefSeq" id="WP_170246117.1">
    <property type="nucleotide sequence ID" value="NZ_BJZV01000054.1"/>
</dbReference>
<evidence type="ECO:0000313" key="1">
    <source>
        <dbReference type="EMBL" id="GEP12640.1"/>
    </source>
</evidence>
<dbReference type="InterPro" id="IPR021698">
    <property type="entry name" value="DUF3280"/>
</dbReference>
<proteinExistence type="predicted"/>
<keyword evidence="2" id="KW-1185">Reference proteome</keyword>